<dbReference type="SUPFAM" id="SSF46785">
    <property type="entry name" value="Winged helix' DNA-binding domain"/>
    <property type="match status" value="1"/>
</dbReference>
<reference evidence="2 3" key="1">
    <citation type="submission" date="2019-03" db="EMBL/GenBank/DDBJ databases">
        <title>Genomic Encyclopedia of Type Strains, Phase IV (KMG-IV): sequencing the most valuable type-strain genomes for metagenomic binning, comparative biology and taxonomic classification.</title>
        <authorList>
            <person name="Goeker M."/>
        </authorList>
    </citation>
    <scope>NUCLEOTIDE SEQUENCE [LARGE SCALE GENOMIC DNA]</scope>
    <source>
        <strain evidence="2 3">DSM 103428</strain>
    </source>
</reference>
<accession>A0A4R1L7D4</accession>
<dbReference type="InterPro" id="IPR036390">
    <property type="entry name" value="WH_DNA-bd_sf"/>
</dbReference>
<evidence type="ECO:0000313" key="3">
    <source>
        <dbReference type="Proteomes" id="UP000295210"/>
    </source>
</evidence>
<dbReference type="OrthoDB" id="9808017at2"/>
<comment type="caution">
    <text evidence="2">The sequence shown here is derived from an EMBL/GenBank/DDBJ whole genome shotgun (WGS) entry which is preliminary data.</text>
</comment>
<keyword evidence="3" id="KW-1185">Reference proteome</keyword>
<dbReference type="Proteomes" id="UP000295210">
    <property type="component" value="Unassembled WGS sequence"/>
</dbReference>
<dbReference type="PANTHER" id="PTHR33169:SF14">
    <property type="entry name" value="TRANSCRIPTIONAL REGULATOR RV3488"/>
    <property type="match status" value="1"/>
</dbReference>
<dbReference type="InterPro" id="IPR005149">
    <property type="entry name" value="Tscrpt_reg_PadR_N"/>
</dbReference>
<dbReference type="AlphaFoldDB" id="A0A4R1L7D4"/>
<dbReference type="InterPro" id="IPR052509">
    <property type="entry name" value="Metal_resp_DNA-bind_regulator"/>
</dbReference>
<evidence type="ECO:0000259" key="1">
    <source>
        <dbReference type="Pfam" id="PF03551"/>
    </source>
</evidence>
<protein>
    <submittedName>
        <fullName evidence="2">PadR family transcriptional regulator</fullName>
    </submittedName>
</protein>
<gene>
    <name evidence="2" type="ORF">C7378_1747</name>
</gene>
<sequence>MAGRETNPNFMNGVPELLILRLLQQEEMYGYEIVQAIRSRTDAVVAVGEGVVYPVLHALEHDGALTSRRKTVNGRSRIYYSVTPAGSRRLSELSETWANLASAIHKMLTGGQHGEAIS</sequence>
<dbReference type="Pfam" id="PF03551">
    <property type="entry name" value="PadR"/>
    <property type="match status" value="1"/>
</dbReference>
<dbReference type="PANTHER" id="PTHR33169">
    <property type="entry name" value="PADR-FAMILY TRANSCRIPTIONAL REGULATOR"/>
    <property type="match status" value="1"/>
</dbReference>
<feature type="domain" description="Transcription regulator PadR N-terminal" evidence="1">
    <location>
        <begin position="19"/>
        <end position="91"/>
    </location>
</feature>
<dbReference type="EMBL" id="SMGK01000002">
    <property type="protein sequence ID" value="TCK74125.1"/>
    <property type="molecule type" value="Genomic_DNA"/>
</dbReference>
<proteinExistence type="predicted"/>
<dbReference type="InterPro" id="IPR036388">
    <property type="entry name" value="WH-like_DNA-bd_sf"/>
</dbReference>
<evidence type="ECO:0000313" key="2">
    <source>
        <dbReference type="EMBL" id="TCK74125.1"/>
    </source>
</evidence>
<dbReference type="Gene3D" id="1.10.10.10">
    <property type="entry name" value="Winged helix-like DNA-binding domain superfamily/Winged helix DNA-binding domain"/>
    <property type="match status" value="1"/>
</dbReference>
<dbReference type="RefSeq" id="WP_131994714.1">
    <property type="nucleotide sequence ID" value="NZ_SMGK01000002.1"/>
</dbReference>
<name>A0A4R1L7D4_9BACT</name>
<organism evidence="2 3">
    <name type="scientific">Acidipila rosea</name>
    <dbReference type="NCBI Taxonomy" id="768535"/>
    <lineage>
        <taxon>Bacteria</taxon>
        <taxon>Pseudomonadati</taxon>
        <taxon>Acidobacteriota</taxon>
        <taxon>Terriglobia</taxon>
        <taxon>Terriglobales</taxon>
        <taxon>Acidobacteriaceae</taxon>
        <taxon>Acidipila</taxon>
    </lineage>
</organism>